<feature type="region of interest" description="Disordered" evidence="2">
    <location>
        <begin position="505"/>
        <end position="535"/>
    </location>
</feature>
<feature type="region of interest" description="Disordered" evidence="2">
    <location>
        <begin position="64"/>
        <end position="327"/>
    </location>
</feature>
<keyword evidence="4" id="KW-1185">Reference proteome</keyword>
<comment type="caution">
    <text evidence="3">The sequence shown here is derived from an EMBL/GenBank/DDBJ whole genome shotgun (WGS) entry which is preliminary data.</text>
</comment>
<dbReference type="EMBL" id="BNCP01000032">
    <property type="protein sequence ID" value="GIL85381.1"/>
    <property type="molecule type" value="Genomic_DNA"/>
</dbReference>
<feature type="compositionally biased region" description="Pro residues" evidence="2">
    <location>
        <begin position="129"/>
        <end position="145"/>
    </location>
</feature>
<proteinExistence type="predicted"/>
<keyword evidence="1" id="KW-0175">Coiled coil</keyword>
<sequence length="670" mass="70584">MASAGQAVSGVDEALRARANARRIKEHYEGTLGVPSELQSLSHLLAHDKAAVFAGLEKLPFYNKSDVTLPPPQPQPGPLPPDPRHPPQPLQPPQPPRRRQQHPPPVAMPSFSTQLPVFPPGSSAAAGSLPPPPSVAPTGPGPQDPATPAASQTGATADGAAPSEVQQQQQQQQQVQSEALQEDAAEVTPPEPQYPLEPGFGPRSGGRILLPSGFTLDPWRWTPNEGDERPNQAADGPLDLLDVLPPDSHLHPHLHHSHTCSPTHAHTHGLGQQHPPPLRRGSTPAGTGTGSRPIAHLRLDSRAGTPGSAPSSRNGSPTRGTASGAFGGFFSPSPYGTGYGSGSGAGSPTGTVFGSALEAETDEEKKYRLARQRLLAPNDLSPQEWARIGPPQDAADLEKFTAGGYSVSVDFDRQTLLPKRVARPDIFHISPAEAQRRQVEADEATLALQAVRRAEEEAQQAAEEAERQARNAARGPRYDALGVLQTEGSGTLVLPRFLDWYPGSLGGGGPGQPMRRSQGGGTVGGSGGAGTTGVMTVRGPRCVSAVRSRSESAAVGYNGTYGAAAARRSSSNGQYLRQGDAIHGCDPYVYEDYGDDTAENDLAVGAAYGTRPPRRRHHSAIAGSFMLPPRPAGVSDAHYAQMVRQQRRWLNAPAQPQRPVSAVPPPAPAY</sequence>
<feature type="compositionally biased region" description="Low complexity" evidence="2">
    <location>
        <begin position="165"/>
        <end position="176"/>
    </location>
</feature>
<accession>A0A8J4CRQ4</accession>
<evidence type="ECO:0000256" key="2">
    <source>
        <dbReference type="SAM" id="MobiDB-lite"/>
    </source>
</evidence>
<evidence type="ECO:0000256" key="1">
    <source>
        <dbReference type="SAM" id="Coils"/>
    </source>
</evidence>
<feature type="compositionally biased region" description="Polar residues" evidence="2">
    <location>
        <begin position="308"/>
        <end position="319"/>
    </location>
</feature>
<name>A0A8J4CRQ4_9CHLO</name>
<feature type="compositionally biased region" description="Low complexity" evidence="2">
    <location>
        <begin position="237"/>
        <end position="247"/>
    </location>
</feature>
<evidence type="ECO:0000313" key="4">
    <source>
        <dbReference type="Proteomes" id="UP000747110"/>
    </source>
</evidence>
<feature type="compositionally biased region" description="Gly residues" evidence="2">
    <location>
        <begin position="518"/>
        <end position="531"/>
    </location>
</feature>
<protein>
    <submittedName>
        <fullName evidence="3">Uncharacterized protein</fullName>
    </submittedName>
</protein>
<dbReference type="OrthoDB" id="550018at2759"/>
<dbReference type="Proteomes" id="UP000747110">
    <property type="component" value="Unassembled WGS sequence"/>
</dbReference>
<feature type="region of interest" description="Disordered" evidence="2">
    <location>
        <begin position="650"/>
        <end position="670"/>
    </location>
</feature>
<feature type="compositionally biased region" description="Low complexity" evidence="2">
    <location>
        <begin position="652"/>
        <end position="661"/>
    </location>
</feature>
<organism evidence="3 4">
    <name type="scientific">Volvox reticuliferus</name>
    <dbReference type="NCBI Taxonomy" id="1737510"/>
    <lineage>
        <taxon>Eukaryota</taxon>
        <taxon>Viridiplantae</taxon>
        <taxon>Chlorophyta</taxon>
        <taxon>core chlorophytes</taxon>
        <taxon>Chlorophyceae</taxon>
        <taxon>CS clade</taxon>
        <taxon>Chlamydomonadales</taxon>
        <taxon>Volvocaceae</taxon>
        <taxon>Volvox</taxon>
    </lineage>
</organism>
<reference evidence="3" key="1">
    <citation type="journal article" date="2021" name="Proc. Natl. Acad. Sci. U.S.A.">
        <title>Three genomes in the algal genus Volvox reveal the fate of a haploid sex-determining region after a transition to homothallism.</title>
        <authorList>
            <person name="Yamamoto K."/>
            <person name="Hamaji T."/>
            <person name="Kawai-Toyooka H."/>
            <person name="Matsuzaki R."/>
            <person name="Takahashi F."/>
            <person name="Nishimura Y."/>
            <person name="Kawachi M."/>
            <person name="Noguchi H."/>
            <person name="Minakuchi Y."/>
            <person name="Umen J.G."/>
            <person name="Toyoda A."/>
            <person name="Nozaki H."/>
        </authorList>
    </citation>
    <scope>NUCLEOTIDE SEQUENCE</scope>
    <source>
        <strain evidence="3">NIES-3786</strain>
    </source>
</reference>
<evidence type="ECO:0000313" key="3">
    <source>
        <dbReference type="EMBL" id="GIL85381.1"/>
    </source>
</evidence>
<dbReference type="AlphaFoldDB" id="A0A8J4CRQ4"/>
<feature type="compositionally biased region" description="Pro residues" evidence="2">
    <location>
        <begin position="69"/>
        <end position="95"/>
    </location>
</feature>
<gene>
    <name evidence="3" type="ORF">Vretifemale_13931</name>
</gene>
<feature type="non-terminal residue" evidence="3">
    <location>
        <position position="1"/>
    </location>
</feature>
<feature type="coiled-coil region" evidence="1">
    <location>
        <begin position="441"/>
        <end position="475"/>
    </location>
</feature>